<dbReference type="InterPro" id="IPR002123">
    <property type="entry name" value="Plipid/glycerol_acylTrfase"/>
</dbReference>
<dbReference type="EMBL" id="BPTR01000001">
    <property type="protein sequence ID" value="GJG28685.1"/>
    <property type="molecule type" value="Genomic_DNA"/>
</dbReference>
<dbReference type="Gene3D" id="3.40.50.12780">
    <property type="entry name" value="N-terminal domain of ligase-like"/>
    <property type="match status" value="1"/>
</dbReference>
<gene>
    <name evidence="3" type="primary">fadD</name>
    <name evidence="3" type="ORF">PRRU23_23850</name>
</gene>
<evidence type="ECO:0000313" key="4">
    <source>
        <dbReference type="Proteomes" id="UP000887043"/>
    </source>
</evidence>
<comment type="catalytic activity">
    <reaction evidence="1">
        <text>a long-chain fatty acid + ATP + CoA = a long-chain fatty acyl-CoA + AMP + diphosphate</text>
        <dbReference type="Rhea" id="RHEA:15421"/>
        <dbReference type="ChEBI" id="CHEBI:30616"/>
        <dbReference type="ChEBI" id="CHEBI:33019"/>
        <dbReference type="ChEBI" id="CHEBI:57287"/>
        <dbReference type="ChEBI" id="CHEBI:57560"/>
        <dbReference type="ChEBI" id="CHEBI:83139"/>
        <dbReference type="ChEBI" id="CHEBI:456215"/>
        <dbReference type="EC" id="6.2.1.3"/>
    </reaction>
    <physiologicalReaction direction="left-to-right" evidence="1">
        <dbReference type="Rhea" id="RHEA:15422"/>
    </physiologicalReaction>
</comment>
<evidence type="ECO:0000259" key="2">
    <source>
        <dbReference type="PROSITE" id="PS50075"/>
    </source>
</evidence>
<dbReference type="Gene3D" id="1.10.1200.10">
    <property type="entry name" value="ACP-like"/>
    <property type="match status" value="1"/>
</dbReference>
<dbReference type="PRINTS" id="PR00154">
    <property type="entry name" value="AMPBINDING"/>
</dbReference>
<dbReference type="SMART" id="SM00563">
    <property type="entry name" value="PlsC"/>
    <property type="match status" value="1"/>
</dbReference>
<dbReference type="InterPro" id="IPR020845">
    <property type="entry name" value="AMP-binding_CS"/>
</dbReference>
<feature type="domain" description="Carrier" evidence="2">
    <location>
        <begin position="521"/>
        <end position="596"/>
    </location>
</feature>
<dbReference type="AlphaFoldDB" id="A0AA37HXC8"/>
<dbReference type="SUPFAM" id="SSF47336">
    <property type="entry name" value="ACP-like"/>
    <property type="match status" value="1"/>
</dbReference>
<dbReference type="Proteomes" id="UP000887043">
    <property type="component" value="Unassembled WGS sequence"/>
</dbReference>
<evidence type="ECO:0000313" key="3">
    <source>
        <dbReference type="EMBL" id="GJG28685.1"/>
    </source>
</evidence>
<name>A0AA37HXC8_SEGBR</name>
<dbReference type="Pfam" id="PF23562">
    <property type="entry name" value="AMP-binding_C_3"/>
    <property type="match status" value="1"/>
</dbReference>
<dbReference type="InterPro" id="IPR036736">
    <property type="entry name" value="ACP-like_sf"/>
</dbReference>
<accession>A0AA37HXC8</accession>
<dbReference type="GO" id="GO:0004467">
    <property type="term" value="F:long-chain fatty acid-CoA ligase activity"/>
    <property type="evidence" value="ECO:0007669"/>
    <property type="project" value="UniProtKB-EC"/>
</dbReference>
<dbReference type="Pfam" id="PF00501">
    <property type="entry name" value="AMP-binding"/>
    <property type="match status" value="1"/>
</dbReference>
<reference evidence="3" key="1">
    <citation type="submission" date="2021-08" db="EMBL/GenBank/DDBJ databases">
        <title>Prevotella lacticifex sp. nov., isolated from rumen of cow.</title>
        <authorList>
            <person name="Shinkai T."/>
            <person name="Ikeyama N."/>
            <person name="Kumagai M."/>
            <person name="Ohmori H."/>
            <person name="Sakamoto M."/>
            <person name="Ohkuma M."/>
            <person name="Mitsumori M."/>
        </authorList>
    </citation>
    <scope>NUCLEOTIDE SEQUENCE</scope>
    <source>
        <strain evidence="3">DSM 11371</strain>
    </source>
</reference>
<dbReference type="PROSITE" id="PS00455">
    <property type="entry name" value="AMP_BINDING"/>
    <property type="match status" value="1"/>
</dbReference>
<dbReference type="SUPFAM" id="SSF56801">
    <property type="entry name" value="Acetyl-CoA synthetase-like"/>
    <property type="match status" value="1"/>
</dbReference>
<dbReference type="RefSeq" id="WP_006283777.1">
    <property type="nucleotide sequence ID" value="NZ_BPTR01000001.1"/>
</dbReference>
<dbReference type="InterPro" id="IPR009081">
    <property type="entry name" value="PP-bd_ACP"/>
</dbReference>
<protein>
    <submittedName>
        <fullName evidence="3">Long-chain-fatty-acid--CoA ligase</fullName>
    </submittedName>
</protein>
<dbReference type="GO" id="GO:0016746">
    <property type="term" value="F:acyltransferase activity"/>
    <property type="evidence" value="ECO:0007669"/>
    <property type="project" value="InterPro"/>
</dbReference>
<comment type="caution">
    <text evidence="3">The sequence shown here is derived from an EMBL/GenBank/DDBJ whole genome shotgun (WGS) entry which is preliminary data.</text>
</comment>
<dbReference type="InterPro" id="IPR000873">
    <property type="entry name" value="AMP-dep_synth/lig_dom"/>
</dbReference>
<keyword evidence="3" id="KW-0436">Ligase</keyword>
<dbReference type="SUPFAM" id="SSF69593">
    <property type="entry name" value="Glycerol-3-phosphate (1)-acyltransferase"/>
    <property type="match status" value="1"/>
</dbReference>
<dbReference type="PANTHER" id="PTHR43272:SF52">
    <property type="entry name" value="AMP-DEPENDENT SYNTHETASE_LIGASE DOMAIN-CONTAINING PROTEIN"/>
    <property type="match status" value="1"/>
</dbReference>
<dbReference type="Pfam" id="PF01553">
    <property type="entry name" value="Acyltransferase"/>
    <property type="match status" value="1"/>
</dbReference>
<proteinExistence type="predicted"/>
<dbReference type="InterPro" id="IPR020459">
    <property type="entry name" value="AMP-binding"/>
</dbReference>
<dbReference type="Gene3D" id="3.30.300.30">
    <property type="match status" value="1"/>
</dbReference>
<dbReference type="PANTHER" id="PTHR43272">
    <property type="entry name" value="LONG-CHAIN-FATTY-ACID--COA LIGASE"/>
    <property type="match status" value="1"/>
</dbReference>
<evidence type="ECO:0000256" key="1">
    <source>
        <dbReference type="ARBA" id="ARBA00024484"/>
    </source>
</evidence>
<organism evidence="3 4">
    <name type="scientific">Segatella bryantii</name>
    <name type="common">Prevotella bryantii</name>
    <dbReference type="NCBI Taxonomy" id="77095"/>
    <lineage>
        <taxon>Bacteria</taxon>
        <taxon>Pseudomonadati</taxon>
        <taxon>Bacteroidota</taxon>
        <taxon>Bacteroidia</taxon>
        <taxon>Bacteroidales</taxon>
        <taxon>Prevotellaceae</taxon>
        <taxon>Segatella</taxon>
    </lineage>
</organism>
<dbReference type="CDD" id="cd07989">
    <property type="entry name" value="LPLAT_AGPAT-like"/>
    <property type="match status" value="1"/>
</dbReference>
<dbReference type="InterPro" id="IPR042099">
    <property type="entry name" value="ANL_N_sf"/>
</dbReference>
<sequence>MIKDSNKIAIISREKQVTFSELLEHIYVYAQKNPRAKGERTLIFAENSTGWIYAFYSIWANGGIAVPVDASATISDVAYILNDSKPTSIWTNAKRVEIVQAALQEVGQKADILQVEDYESETANGEKAKIAYQEEDTAVIIYTSGTTGSPKGVMLSFKNILVNIKAVTQEVPIFTPDRRTLVLLPLHHVLPLVGTVVMPLFAGGGIAICPSMSGPDIMDTLQRGKVAIMVGVPRLWQTLYGGIKKKIDEKWITRKLFDLCAKVNLVSFSRFIFKAVHQKMGGNIRYFVSGGAPLDREIALGLQTLGLELLEGYGMTEAAPMIAFTRPGDLVPNCVGLPLNDLECKIINGEICAKGPNIMQGYYNRPEETAAVIDQDGFLHTGDLGRIDEKGRIYITGRSKEIIVLSNGKNVQPAEIEYKLEKYTERIKEAAVVQDGDLLKAIIVPQKTWAENLTDEVVENALKREVLEPYNRSVTNYKKVMSLMVYRGELPRTKLEKLQRFKLKDILSGAKSVTTEVTIDEPKSEEYQILKDYIQSEKKIQVKPTDHIETDLALDSLDMVALEGFIEHTFGTHIKASVFPSYKNIETLAQAIAESKTRMDVEKEDWHTFLHSDTSAVEIPKASFLLPLSRALSKAFLKCYNRMEVRGIENLPLDHACIIAPNHQSFLDGPLVAAAIPTQVLSHSYFYAKEDHVKNALSKAYARNTNIILMERSNLRNSLLKLAQVLRDNKNLIIFPEGSRTHHGKVGNFKKSFAILSTELNIPIIPVRITGAYEAWSRSSLLVKPHKIILEFLPAIMPEANNTYEELADRVKEAIAKGIS</sequence>
<dbReference type="InterPro" id="IPR045851">
    <property type="entry name" value="AMP-bd_C_sf"/>
</dbReference>
<dbReference type="PROSITE" id="PS50075">
    <property type="entry name" value="CARRIER"/>
    <property type="match status" value="1"/>
</dbReference>
<dbReference type="GO" id="GO:0016020">
    <property type="term" value="C:membrane"/>
    <property type="evidence" value="ECO:0007669"/>
    <property type="project" value="TreeGrafter"/>
</dbReference>